<dbReference type="RefSeq" id="WP_319833639.1">
    <property type="nucleotide sequence ID" value="NZ_CP138858.1"/>
</dbReference>
<keyword evidence="6" id="KW-1185">Reference proteome</keyword>
<reference evidence="5 6" key="1">
    <citation type="submission" date="2023-11" db="EMBL/GenBank/DDBJ databases">
        <title>Coraliomargarita sp. nov., isolated from marine algae.</title>
        <authorList>
            <person name="Lee J.K."/>
            <person name="Baek J.H."/>
            <person name="Kim J.M."/>
            <person name="Choi D.G."/>
            <person name="Jeon C.O."/>
        </authorList>
    </citation>
    <scope>NUCLEOTIDE SEQUENCE [LARGE SCALE GENOMIC DNA]</scope>
    <source>
        <strain evidence="5 6">J2-16</strain>
    </source>
</reference>
<evidence type="ECO:0000259" key="3">
    <source>
        <dbReference type="Pfam" id="PF00149"/>
    </source>
</evidence>
<dbReference type="GO" id="GO:0016787">
    <property type="term" value="F:hydrolase activity"/>
    <property type="evidence" value="ECO:0007669"/>
    <property type="project" value="UniProtKB-KW"/>
</dbReference>
<dbReference type="InterPro" id="IPR029052">
    <property type="entry name" value="Metallo-depent_PP-like"/>
</dbReference>
<organism evidence="5 6">
    <name type="scientific">Coraliomargarita algicola</name>
    <dbReference type="NCBI Taxonomy" id="3092156"/>
    <lineage>
        <taxon>Bacteria</taxon>
        <taxon>Pseudomonadati</taxon>
        <taxon>Verrucomicrobiota</taxon>
        <taxon>Opitutia</taxon>
        <taxon>Puniceicoccales</taxon>
        <taxon>Coraliomargaritaceae</taxon>
        <taxon>Coraliomargarita</taxon>
    </lineage>
</organism>
<dbReference type="InterPro" id="IPR039331">
    <property type="entry name" value="PAPs-like"/>
</dbReference>
<dbReference type="SUPFAM" id="SSF49363">
    <property type="entry name" value="Purple acid phosphatase, N-terminal domain"/>
    <property type="match status" value="1"/>
</dbReference>
<name>A0ABZ0RL40_9BACT</name>
<feature type="domain" description="Calcineurin-like phosphoesterase" evidence="3">
    <location>
        <begin position="142"/>
        <end position="322"/>
    </location>
</feature>
<proteinExistence type="predicted"/>
<protein>
    <submittedName>
        <fullName evidence="5">Metallophosphoesterase family protein</fullName>
        <ecNumber evidence="5">3.1.-.-</ecNumber>
    </submittedName>
</protein>
<dbReference type="Gene3D" id="3.60.21.10">
    <property type="match status" value="1"/>
</dbReference>
<evidence type="ECO:0000313" key="5">
    <source>
        <dbReference type="EMBL" id="WPJ96782.1"/>
    </source>
</evidence>
<dbReference type="InterPro" id="IPR004843">
    <property type="entry name" value="Calcineurin-like_PHP"/>
</dbReference>
<dbReference type="InterPro" id="IPR015914">
    <property type="entry name" value="PAPs_N"/>
</dbReference>
<dbReference type="EC" id="3.1.-.-" evidence="5"/>
<keyword evidence="5" id="KW-0378">Hydrolase</keyword>
<dbReference type="Pfam" id="PF00149">
    <property type="entry name" value="Metallophos"/>
    <property type="match status" value="1"/>
</dbReference>
<dbReference type="InterPro" id="IPR008963">
    <property type="entry name" value="Purple_acid_Pase-like_N"/>
</dbReference>
<evidence type="ECO:0000313" key="6">
    <source>
        <dbReference type="Proteomes" id="UP001324993"/>
    </source>
</evidence>
<feature type="domain" description="Purple acid phosphatase N-terminal" evidence="4">
    <location>
        <begin position="22"/>
        <end position="122"/>
    </location>
</feature>
<evidence type="ECO:0000256" key="1">
    <source>
        <dbReference type="ARBA" id="ARBA00022729"/>
    </source>
</evidence>
<dbReference type="Pfam" id="PF16656">
    <property type="entry name" value="Pur_ac_phosph_N"/>
    <property type="match status" value="1"/>
</dbReference>
<dbReference type="Proteomes" id="UP001324993">
    <property type="component" value="Chromosome"/>
</dbReference>
<dbReference type="EMBL" id="CP138858">
    <property type="protein sequence ID" value="WPJ96782.1"/>
    <property type="molecule type" value="Genomic_DNA"/>
</dbReference>
<gene>
    <name evidence="5" type="ORF">SH580_03560</name>
</gene>
<feature type="signal peptide" evidence="2">
    <location>
        <begin position="1"/>
        <end position="20"/>
    </location>
</feature>
<accession>A0ABZ0RL40</accession>
<feature type="chain" id="PRO_5046723818" evidence="2">
    <location>
        <begin position="21"/>
        <end position="547"/>
    </location>
</feature>
<dbReference type="SUPFAM" id="SSF56300">
    <property type="entry name" value="Metallo-dependent phosphatases"/>
    <property type="match status" value="1"/>
</dbReference>
<dbReference type="PANTHER" id="PTHR22953">
    <property type="entry name" value="ACID PHOSPHATASE RELATED"/>
    <property type="match status" value="1"/>
</dbReference>
<dbReference type="PANTHER" id="PTHR22953:SF153">
    <property type="entry name" value="PURPLE ACID PHOSPHATASE"/>
    <property type="match status" value="1"/>
</dbReference>
<evidence type="ECO:0000259" key="4">
    <source>
        <dbReference type="Pfam" id="PF16656"/>
    </source>
</evidence>
<keyword evidence="1 2" id="KW-0732">Signal</keyword>
<sequence>MRSRLLQVFAPLACALALHASPQHLVFTYQGDPATSLTANWQYINADIAGVNEAKIYYDTISRAGDVEAYAYSRTVMSSRIPGLEDRELYHVRLDALEAATTYYLIVGNAAQGYSEEVKIRTLPGDDSPLRFVTGGDMGTSEATRIFLRQAASHAPQFAVIGGDIAYANGNLKSVGSWDQWLQYYTEEMRTPDGLQIPLVLAIGNHEVKGSYNKPKSHAPFYFGFFAQDIERSYFSIKFSPHFALLVMDSGHIASHASQSDWLASTLESYQNIEHVAAVYHVPLYPSHRGFMDWYSREGRTHWAPLFDEFGLTVAFENHDHTFKRSHLIKNEAPTTDGTGTLYLGDGCWGREPRGIDYRQRTYLKKSGSIQHFWLVDAAPEAMKYQAIDIDNEVFDIYPSSATDVSYLAAAEAVFANKKPHYDLPSEAVKLSSMKCGATTWFSGQAQITLKNVLDFPIVADLQTFFPHDVNLKNIENYRDLSLQAGEQIELPLELTTTATEGYPRDQVNFYLRVHMRAEDPATAAEIKFEKTFGIRAKAPTESAQTN</sequence>
<evidence type="ECO:0000256" key="2">
    <source>
        <dbReference type="SAM" id="SignalP"/>
    </source>
</evidence>